<keyword evidence="11" id="KW-1185">Reference proteome</keyword>
<dbReference type="EMBL" id="CP076361">
    <property type="protein sequence ID" value="QWK90329.1"/>
    <property type="molecule type" value="Genomic_DNA"/>
</dbReference>
<organism evidence="10 11">
    <name type="scientific">Gemmobacter fulvus</name>
    <dbReference type="NCBI Taxonomy" id="2840474"/>
    <lineage>
        <taxon>Bacteria</taxon>
        <taxon>Pseudomonadati</taxon>
        <taxon>Pseudomonadota</taxon>
        <taxon>Alphaproteobacteria</taxon>
        <taxon>Rhodobacterales</taxon>
        <taxon>Paracoccaceae</taxon>
        <taxon>Gemmobacter</taxon>
    </lineage>
</organism>
<dbReference type="GO" id="GO:0031460">
    <property type="term" value="P:glycine betaine transport"/>
    <property type="evidence" value="ECO:0007669"/>
    <property type="project" value="TreeGrafter"/>
</dbReference>
<dbReference type="KEGG" id="gfu:KM031_16185"/>
<dbReference type="InterPro" id="IPR000390">
    <property type="entry name" value="Small_drug/metabolite_transptr"/>
</dbReference>
<evidence type="ECO:0000256" key="2">
    <source>
        <dbReference type="ARBA" id="ARBA00022448"/>
    </source>
</evidence>
<dbReference type="Gene3D" id="1.10.3730.20">
    <property type="match status" value="1"/>
</dbReference>
<comment type="subcellular location">
    <subcellularLocation>
        <location evidence="1 8">Cell membrane</location>
        <topology evidence="1 8">Multi-pass membrane protein</topology>
    </subcellularLocation>
</comment>
<keyword evidence="5 9" id="KW-1133">Transmembrane helix</keyword>
<keyword evidence="4 8" id="KW-0812">Transmembrane</keyword>
<gene>
    <name evidence="10" type="ORF">KM031_16185</name>
</gene>
<evidence type="ECO:0000256" key="4">
    <source>
        <dbReference type="ARBA" id="ARBA00022692"/>
    </source>
</evidence>
<dbReference type="InterPro" id="IPR037185">
    <property type="entry name" value="EmrE-like"/>
</dbReference>
<keyword evidence="2" id="KW-0813">Transport</keyword>
<evidence type="ECO:0000256" key="1">
    <source>
        <dbReference type="ARBA" id="ARBA00004651"/>
    </source>
</evidence>
<name>A0A975P630_9RHOB</name>
<feature type="transmembrane region" description="Helical" evidence="9">
    <location>
        <begin position="6"/>
        <end position="26"/>
    </location>
</feature>
<proteinExistence type="inferred from homology"/>
<dbReference type="AlphaFoldDB" id="A0A975P630"/>
<evidence type="ECO:0000256" key="7">
    <source>
        <dbReference type="ARBA" id="ARBA00038032"/>
    </source>
</evidence>
<feature type="transmembrane region" description="Helical" evidence="9">
    <location>
        <begin position="33"/>
        <end position="54"/>
    </location>
</feature>
<evidence type="ECO:0000256" key="5">
    <source>
        <dbReference type="ARBA" id="ARBA00022989"/>
    </source>
</evidence>
<dbReference type="PANTHER" id="PTHR30561:SF1">
    <property type="entry name" value="MULTIDRUG TRANSPORTER EMRE"/>
    <property type="match status" value="1"/>
</dbReference>
<dbReference type="PANTHER" id="PTHR30561">
    <property type="entry name" value="SMR FAMILY PROTON-DEPENDENT DRUG EFFLUX TRANSPORTER SUGE"/>
    <property type="match status" value="1"/>
</dbReference>
<dbReference type="SUPFAM" id="SSF103481">
    <property type="entry name" value="Multidrug resistance efflux transporter EmrE"/>
    <property type="match status" value="1"/>
</dbReference>
<accession>A0A975P630</accession>
<dbReference type="RefSeq" id="WP_215504422.1">
    <property type="nucleotide sequence ID" value="NZ_CP076361.1"/>
</dbReference>
<evidence type="ECO:0000256" key="9">
    <source>
        <dbReference type="SAM" id="Phobius"/>
    </source>
</evidence>
<dbReference type="Pfam" id="PF00893">
    <property type="entry name" value="Multi_Drug_Res"/>
    <property type="match status" value="1"/>
</dbReference>
<evidence type="ECO:0000313" key="11">
    <source>
        <dbReference type="Proteomes" id="UP000679352"/>
    </source>
</evidence>
<dbReference type="GO" id="GO:0015199">
    <property type="term" value="F:amino-acid betaine transmembrane transporter activity"/>
    <property type="evidence" value="ECO:0007669"/>
    <property type="project" value="TreeGrafter"/>
</dbReference>
<dbReference type="Proteomes" id="UP000679352">
    <property type="component" value="Chromosome"/>
</dbReference>
<evidence type="ECO:0000256" key="8">
    <source>
        <dbReference type="RuleBase" id="RU003942"/>
    </source>
</evidence>
<reference evidence="10" key="1">
    <citation type="submission" date="2021-06" db="EMBL/GenBank/DDBJ databases">
        <title>Direct submission.</title>
        <authorList>
            <person name="Lee C.-S."/>
            <person name="Jin L."/>
        </authorList>
    </citation>
    <scope>NUCLEOTIDE SEQUENCE</scope>
    <source>
        <strain evidence="10">Con5</strain>
    </source>
</reference>
<keyword evidence="3" id="KW-1003">Cell membrane</keyword>
<dbReference type="InterPro" id="IPR045324">
    <property type="entry name" value="Small_multidrug_res"/>
</dbReference>
<sequence>MSQIATYTILGIAIGFEVIGTSLLPMTQQFSRLWPTLGMAACYAVAFFCLSITVQVLPVAIVYAVWSGMGVVLIAMVNYVVFRQVLDLWAVLGLVLIVGGVVIINTLSKSVPH</sequence>
<comment type="similarity">
    <text evidence="7 8">Belongs to the drug/metabolite transporter (DMT) superfamily. Small multidrug resistance (SMR) (TC 2.A.7.1) family.</text>
</comment>
<feature type="transmembrane region" description="Helical" evidence="9">
    <location>
        <begin position="60"/>
        <end position="81"/>
    </location>
</feature>
<protein>
    <submittedName>
        <fullName evidence="10">QacE family quaternary ammonium compound efflux SMR transporter</fullName>
    </submittedName>
</protein>
<dbReference type="GO" id="GO:0015297">
    <property type="term" value="F:antiporter activity"/>
    <property type="evidence" value="ECO:0007669"/>
    <property type="project" value="TreeGrafter"/>
</dbReference>
<evidence type="ECO:0000256" key="6">
    <source>
        <dbReference type="ARBA" id="ARBA00023136"/>
    </source>
</evidence>
<dbReference type="GO" id="GO:0005886">
    <property type="term" value="C:plasma membrane"/>
    <property type="evidence" value="ECO:0007669"/>
    <property type="project" value="UniProtKB-SubCell"/>
</dbReference>
<evidence type="ECO:0000256" key="3">
    <source>
        <dbReference type="ARBA" id="ARBA00022475"/>
    </source>
</evidence>
<keyword evidence="6 9" id="KW-0472">Membrane</keyword>
<feature type="transmembrane region" description="Helical" evidence="9">
    <location>
        <begin position="88"/>
        <end position="107"/>
    </location>
</feature>
<dbReference type="GO" id="GO:0015220">
    <property type="term" value="F:choline transmembrane transporter activity"/>
    <property type="evidence" value="ECO:0007669"/>
    <property type="project" value="TreeGrafter"/>
</dbReference>
<evidence type="ECO:0000313" key="10">
    <source>
        <dbReference type="EMBL" id="QWK90329.1"/>
    </source>
</evidence>